<evidence type="ECO:0000256" key="1">
    <source>
        <dbReference type="SAM" id="MobiDB-lite"/>
    </source>
</evidence>
<organism evidence="2 3">
    <name type="scientific">Anopheles epiroticus</name>
    <dbReference type="NCBI Taxonomy" id="199890"/>
    <lineage>
        <taxon>Eukaryota</taxon>
        <taxon>Metazoa</taxon>
        <taxon>Ecdysozoa</taxon>
        <taxon>Arthropoda</taxon>
        <taxon>Hexapoda</taxon>
        <taxon>Insecta</taxon>
        <taxon>Pterygota</taxon>
        <taxon>Neoptera</taxon>
        <taxon>Endopterygota</taxon>
        <taxon>Diptera</taxon>
        <taxon>Nematocera</taxon>
        <taxon>Culicoidea</taxon>
        <taxon>Culicidae</taxon>
        <taxon>Anophelinae</taxon>
        <taxon>Anopheles</taxon>
    </lineage>
</organism>
<feature type="region of interest" description="Disordered" evidence="1">
    <location>
        <begin position="100"/>
        <end position="168"/>
    </location>
</feature>
<sequence>MIHLRKKASIAEVFRHRLMACGLITTKSPERWRDRLITELDEIVTEIEHRCALCKTLYDEPYRYDVLRSLVDPCPACCRRKQNKKRLLLTLQKVLEKSLDSEHLHESGESSSAVEDENEGHDSNIWPITEVPKSRKTKSTTESSMPLTTQSFVSSREERTSLHSAGRPYQLKPSSWWSHLTTKKSNADTTEDSSSSVNETHVPDRIEPSEPIPIVNGQPVNNVHEFLKQYMNLVYGGQLGNEQRKQFFLEQLCRNATNGRIVLQCNDVVEKRNARSSAETVSAWTAGQNTNPSTQSDRLPVVLDTW</sequence>
<reference evidence="2" key="2">
    <citation type="submission" date="2020-05" db="UniProtKB">
        <authorList>
            <consortium name="EnsemblMetazoa"/>
        </authorList>
    </citation>
    <scope>IDENTIFICATION</scope>
    <source>
        <strain evidence="2">Epiroticus2</strain>
    </source>
</reference>
<feature type="compositionally biased region" description="Polar residues" evidence="1">
    <location>
        <begin position="182"/>
        <end position="199"/>
    </location>
</feature>
<feature type="region of interest" description="Disordered" evidence="1">
    <location>
        <begin position="280"/>
        <end position="299"/>
    </location>
</feature>
<proteinExistence type="predicted"/>
<dbReference type="VEuPathDB" id="VectorBase:AEPI007548"/>
<protein>
    <submittedName>
        <fullName evidence="2">Uncharacterized protein</fullName>
    </submittedName>
</protein>
<evidence type="ECO:0000313" key="2">
    <source>
        <dbReference type="EnsemblMetazoa" id="AEPI007548-PA"/>
    </source>
</evidence>
<keyword evidence="3" id="KW-1185">Reference proteome</keyword>
<dbReference type="EnsemblMetazoa" id="AEPI007548-RA">
    <property type="protein sequence ID" value="AEPI007548-PA"/>
    <property type="gene ID" value="AEPI007548"/>
</dbReference>
<accession>A0A182PKT1</accession>
<feature type="compositionally biased region" description="Polar residues" evidence="1">
    <location>
        <begin position="280"/>
        <end position="297"/>
    </location>
</feature>
<feature type="compositionally biased region" description="Polar residues" evidence="1">
    <location>
        <begin position="145"/>
        <end position="154"/>
    </location>
</feature>
<dbReference type="Proteomes" id="UP000075885">
    <property type="component" value="Unassembled WGS sequence"/>
</dbReference>
<dbReference type="AlphaFoldDB" id="A0A182PKT1"/>
<evidence type="ECO:0000313" key="3">
    <source>
        <dbReference type="Proteomes" id="UP000075885"/>
    </source>
</evidence>
<name>A0A182PKT1_9DIPT</name>
<reference evidence="3" key="1">
    <citation type="submission" date="2013-03" db="EMBL/GenBank/DDBJ databases">
        <title>The Genome Sequence of Anopheles epiroticus epiroticus2.</title>
        <authorList>
            <consortium name="The Broad Institute Genomics Platform"/>
            <person name="Neafsey D.E."/>
            <person name="Howell P."/>
            <person name="Walker B."/>
            <person name="Young S.K."/>
            <person name="Zeng Q."/>
            <person name="Gargeya S."/>
            <person name="Fitzgerald M."/>
            <person name="Haas B."/>
            <person name="Abouelleil A."/>
            <person name="Allen A.W."/>
            <person name="Alvarado L."/>
            <person name="Arachchi H.M."/>
            <person name="Berlin A.M."/>
            <person name="Chapman S.B."/>
            <person name="Gainer-Dewar J."/>
            <person name="Goldberg J."/>
            <person name="Griggs A."/>
            <person name="Gujja S."/>
            <person name="Hansen M."/>
            <person name="Howarth C."/>
            <person name="Imamovic A."/>
            <person name="Ireland A."/>
            <person name="Larimer J."/>
            <person name="McCowan C."/>
            <person name="Murphy C."/>
            <person name="Pearson M."/>
            <person name="Poon T.W."/>
            <person name="Priest M."/>
            <person name="Roberts A."/>
            <person name="Saif S."/>
            <person name="Shea T."/>
            <person name="Sisk P."/>
            <person name="Sykes S."/>
            <person name="Wortman J."/>
            <person name="Nusbaum C."/>
            <person name="Birren B."/>
        </authorList>
    </citation>
    <scope>NUCLEOTIDE SEQUENCE [LARGE SCALE GENOMIC DNA]</scope>
    <source>
        <strain evidence="3">Epiroticus2</strain>
    </source>
</reference>
<feature type="region of interest" description="Disordered" evidence="1">
    <location>
        <begin position="182"/>
        <end position="216"/>
    </location>
</feature>